<name>A0A099WIC3_9LIST</name>
<dbReference type="STRING" id="1552123.EP57_01510"/>
<evidence type="ECO:0000256" key="5">
    <source>
        <dbReference type="ARBA" id="ARBA00022989"/>
    </source>
</evidence>
<dbReference type="GO" id="GO:0022857">
    <property type="term" value="F:transmembrane transporter activity"/>
    <property type="evidence" value="ECO:0007669"/>
    <property type="project" value="InterPro"/>
</dbReference>
<dbReference type="OrthoDB" id="9773404at2"/>
<dbReference type="Proteomes" id="UP000029844">
    <property type="component" value="Unassembled WGS sequence"/>
</dbReference>
<keyword evidence="6" id="KW-0472">Membrane</keyword>
<sequence>MLKNRWSKFAVLYVGAVAVSLSQLKVVPVMKQLAAETGMPISDISWLMSIFTISGIFLAIPGATLLTKFGAKQLAVLLMCCLALGNVMGALTSNFTGLLISRAVEGIAFSMIIMVGIVLINYWFPEEKAGTPIGTFGIFSAVGSLIGMNVTLPIVEQLGLRSVWWILAVIALVAAVLFQVLLDGPPKESVSERKAKNVSLLEALRNGRTWLLALAQGCMAFVLFTFITIYPQLFTDFYGLSTESANFYASLFGLFGIPFGVVAGYLVDRTGKPELLTFVAYIMLTFSCVAATYLSSALYVVQLFVLSGSVGLVSCIIMIMASRFVKRKELIGYSVSFINMIYYIGIVVGAPFVLKIIEKSGWQMGMNMLSIVAGVGTVSIFVLLLMKQPARVGQQVMKGEE</sequence>
<dbReference type="InterPro" id="IPR011701">
    <property type="entry name" value="MFS"/>
</dbReference>
<keyword evidence="9" id="KW-1185">Reference proteome</keyword>
<dbReference type="AlphaFoldDB" id="A0A099WIC3"/>
<dbReference type="InterPro" id="IPR050189">
    <property type="entry name" value="MFS_Efflux_Transporters"/>
</dbReference>
<dbReference type="GO" id="GO:0005886">
    <property type="term" value="C:plasma membrane"/>
    <property type="evidence" value="ECO:0007669"/>
    <property type="project" value="UniProtKB-SubCell"/>
</dbReference>
<evidence type="ECO:0000256" key="4">
    <source>
        <dbReference type="ARBA" id="ARBA00022692"/>
    </source>
</evidence>
<dbReference type="InterPro" id="IPR020846">
    <property type="entry name" value="MFS_dom"/>
</dbReference>
<accession>A0A099WIC3</accession>
<keyword evidence="3" id="KW-1003">Cell membrane</keyword>
<dbReference type="EMBL" id="JNFA01000003">
    <property type="protein sequence ID" value="KGL44298.1"/>
    <property type="molecule type" value="Genomic_DNA"/>
</dbReference>
<evidence type="ECO:0000256" key="3">
    <source>
        <dbReference type="ARBA" id="ARBA00022475"/>
    </source>
</evidence>
<organism evidence="8 9">
    <name type="scientific">Listeria booriae</name>
    <dbReference type="NCBI Taxonomy" id="1552123"/>
    <lineage>
        <taxon>Bacteria</taxon>
        <taxon>Bacillati</taxon>
        <taxon>Bacillota</taxon>
        <taxon>Bacilli</taxon>
        <taxon>Bacillales</taxon>
        <taxon>Listeriaceae</taxon>
        <taxon>Listeria</taxon>
    </lineage>
</organism>
<dbReference type="SUPFAM" id="SSF103473">
    <property type="entry name" value="MFS general substrate transporter"/>
    <property type="match status" value="1"/>
</dbReference>
<comment type="subcellular location">
    <subcellularLocation>
        <location evidence="1">Cell membrane</location>
        <topology evidence="1">Multi-pass membrane protein</topology>
    </subcellularLocation>
</comment>
<evidence type="ECO:0000259" key="7">
    <source>
        <dbReference type="PROSITE" id="PS50850"/>
    </source>
</evidence>
<gene>
    <name evidence="8" type="ORF">EP57_01510</name>
</gene>
<keyword evidence="4" id="KW-0812">Transmembrane</keyword>
<protein>
    <submittedName>
        <fullName evidence="8">MFS transporter</fullName>
    </submittedName>
</protein>
<dbReference type="Gene3D" id="1.20.1250.20">
    <property type="entry name" value="MFS general substrate transporter like domains"/>
    <property type="match status" value="2"/>
</dbReference>
<keyword evidence="2" id="KW-0813">Transport</keyword>
<reference evidence="8 9" key="1">
    <citation type="submission" date="2014-05" db="EMBL/GenBank/DDBJ databases">
        <title>Novel Listeriaceae from food processing environments.</title>
        <authorList>
            <person name="den Bakker H.C."/>
        </authorList>
    </citation>
    <scope>NUCLEOTIDE SEQUENCE [LARGE SCALE GENOMIC DNA]</scope>
    <source>
        <strain evidence="8 9">FSL A5-0281</strain>
    </source>
</reference>
<dbReference type="Pfam" id="PF07690">
    <property type="entry name" value="MFS_1"/>
    <property type="match status" value="1"/>
</dbReference>
<evidence type="ECO:0000256" key="6">
    <source>
        <dbReference type="ARBA" id="ARBA00023136"/>
    </source>
</evidence>
<dbReference type="PROSITE" id="PS50850">
    <property type="entry name" value="MFS"/>
    <property type="match status" value="1"/>
</dbReference>
<feature type="domain" description="Major facilitator superfamily (MFS) profile" evidence="7">
    <location>
        <begin position="8"/>
        <end position="391"/>
    </location>
</feature>
<evidence type="ECO:0000256" key="2">
    <source>
        <dbReference type="ARBA" id="ARBA00022448"/>
    </source>
</evidence>
<dbReference type="GeneID" id="58716120"/>
<dbReference type="PANTHER" id="PTHR43124:SF3">
    <property type="entry name" value="CHLORAMPHENICOL EFFLUX PUMP RV0191"/>
    <property type="match status" value="1"/>
</dbReference>
<comment type="caution">
    <text evidence="8">The sequence shown here is derived from an EMBL/GenBank/DDBJ whole genome shotgun (WGS) entry which is preliminary data.</text>
</comment>
<keyword evidence="5" id="KW-1133">Transmembrane helix</keyword>
<dbReference type="PANTHER" id="PTHR43124">
    <property type="entry name" value="PURINE EFFLUX PUMP PBUE"/>
    <property type="match status" value="1"/>
</dbReference>
<dbReference type="eggNOG" id="COG2814">
    <property type="taxonomic scope" value="Bacteria"/>
</dbReference>
<evidence type="ECO:0000313" key="9">
    <source>
        <dbReference type="Proteomes" id="UP000029844"/>
    </source>
</evidence>
<evidence type="ECO:0000256" key="1">
    <source>
        <dbReference type="ARBA" id="ARBA00004651"/>
    </source>
</evidence>
<dbReference type="RefSeq" id="WP_077916742.1">
    <property type="nucleotide sequence ID" value="NZ_CBCSHQ010000015.1"/>
</dbReference>
<proteinExistence type="predicted"/>
<dbReference type="InterPro" id="IPR036259">
    <property type="entry name" value="MFS_trans_sf"/>
</dbReference>
<evidence type="ECO:0000313" key="8">
    <source>
        <dbReference type="EMBL" id="KGL44298.1"/>
    </source>
</evidence>